<protein>
    <submittedName>
        <fullName evidence="6">TetR/AcrR family transcriptional regulator</fullName>
    </submittedName>
</protein>
<dbReference type="Gene3D" id="1.10.357.10">
    <property type="entry name" value="Tetracycline Repressor, domain 2"/>
    <property type="match status" value="1"/>
</dbReference>
<dbReference type="AlphaFoldDB" id="A0AAU3H1K2"/>
<name>A0AAU3H1K2_9ACTN</name>
<dbReference type="EMBL" id="CP109535">
    <property type="protein sequence ID" value="WTY99077.1"/>
    <property type="molecule type" value="Genomic_DNA"/>
</dbReference>
<dbReference type="InterPro" id="IPR049445">
    <property type="entry name" value="TetR_SbtR-like_C"/>
</dbReference>
<dbReference type="PROSITE" id="PS50977">
    <property type="entry name" value="HTH_TETR_2"/>
    <property type="match status" value="1"/>
</dbReference>
<evidence type="ECO:0000256" key="3">
    <source>
        <dbReference type="ARBA" id="ARBA00023163"/>
    </source>
</evidence>
<reference evidence="6" key="1">
    <citation type="submission" date="2022-10" db="EMBL/GenBank/DDBJ databases">
        <title>The complete genomes of actinobacterial strains from the NBC collection.</title>
        <authorList>
            <person name="Joergensen T.S."/>
            <person name="Alvarez Arevalo M."/>
            <person name="Sterndorff E.B."/>
            <person name="Faurdal D."/>
            <person name="Vuksanovic O."/>
            <person name="Mourched A.-S."/>
            <person name="Charusanti P."/>
            <person name="Shaw S."/>
            <person name="Blin K."/>
            <person name="Weber T."/>
        </authorList>
    </citation>
    <scope>NUCLEOTIDE SEQUENCE</scope>
    <source>
        <strain evidence="6">NBC_01401</strain>
    </source>
</reference>
<proteinExistence type="predicted"/>
<evidence type="ECO:0000256" key="4">
    <source>
        <dbReference type="PROSITE-ProRule" id="PRU00335"/>
    </source>
</evidence>
<evidence type="ECO:0000313" key="6">
    <source>
        <dbReference type="EMBL" id="WTY99077.1"/>
    </source>
</evidence>
<dbReference type="InterPro" id="IPR001647">
    <property type="entry name" value="HTH_TetR"/>
</dbReference>
<dbReference type="PRINTS" id="PR00455">
    <property type="entry name" value="HTHTETR"/>
</dbReference>
<dbReference type="InterPro" id="IPR050109">
    <property type="entry name" value="HTH-type_TetR-like_transc_reg"/>
</dbReference>
<dbReference type="SUPFAM" id="SSF46689">
    <property type="entry name" value="Homeodomain-like"/>
    <property type="match status" value="1"/>
</dbReference>
<dbReference type="PANTHER" id="PTHR30055:SF234">
    <property type="entry name" value="HTH-TYPE TRANSCRIPTIONAL REGULATOR BETI"/>
    <property type="match status" value="1"/>
</dbReference>
<feature type="domain" description="HTH tetR-type" evidence="5">
    <location>
        <begin position="20"/>
        <end position="79"/>
    </location>
</feature>
<keyword evidence="2 4" id="KW-0238">DNA-binding</keyword>
<keyword evidence="3" id="KW-0804">Transcription</keyword>
<dbReference type="PANTHER" id="PTHR30055">
    <property type="entry name" value="HTH-TYPE TRANSCRIPTIONAL REGULATOR RUTR"/>
    <property type="match status" value="1"/>
</dbReference>
<accession>A0AAU3H1K2</accession>
<feature type="DNA-binding region" description="H-T-H motif" evidence="4">
    <location>
        <begin position="42"/>
        <end position="61"/>
    </location>
</feature>
<dbReference type="Pfam" id="PF21597">
    <property type="entry name" value="TetR_C_43"/>
    <property type="match status" value="1"/>
</dbReference>
<evidence type="ECO:0000259" key="5">
    <source>
        <dbReference type="PROSITE" id="PS50977"/>
    </source>
</evidence>
<dbReference type="GO" id="GO:0003700">
    <property type="term" value="F:DNA-binding transcription factor activity"/>
    <property type="evidence" value="ECO:0007669"/>
    <property type="project" value="TreeGrafter"/>
</dbReference>
<keyword evidence="1" id="KW-0805">Transcription regulation</keyword>
<evidence type="ECO:0000256" key="2">
    <source>
        <dbReference type="ARBA" id="ARBA00023125"/>
    </source>
</evidence>
<dbReference type="SUPFAM" id="SSF48498">
    <property type="entry name" value="Tetracyclin repressor-like, C-terminal domain"/>
    <property type="match status" value="1"/>
</dbReference>
<dbReference type="GO" id="GO:0000976">
    <property type="term" value="F:transcription cis-regulatory region binding"/>
    <property type="evidence" value="ECO:0007669"/>
    <property type="project" value="TreeGrafter"/>
</dbReference>
<evidence type="ECO:0000256" key="1">
    <source>
        <dbReference type="ARBA" id="ARBA00023015"/>
    </source>
</evidence>
<dbReference type="InterPro" id="IPR036271">
    <property type="entry name" value="Tet_transcr_reg_TetR-rel_C_sf"/>
</dbReference>
<dbReference type="Pfam" id="PF00440">
    <property type="entry name" value="TetR_N"/>
    <property type="match status" value="1"/>
</dbReference>
<gene>
    <name evidence="6" type="ORF">OG626_31360</name>
</gene>
<sequence>MQPANEERAGDGRPVRADARISRERIVASAGQLFAEGGVLVSLERIARHAGVGSATLHRHFQGRRALAVAVMDERVQALCTRARRLSVEFEPGQALEAWLRAVVEHNNTFRGLATLLSEELAEPGHHVEARHDEVRAAGGELLHQAQQAGVARSDITISDLLNLANGIAVVTGRVRDRERQADHLLNVVITGVRPRADAAVHDART</sequence>
<dbReference type="InterPro" id="IPR009057">
    <property type="entry name" value="Homeodomain-like_sf"/>
</dbReference>
<organism evidence="6">
    <name type="scientific">Streptomyces sp. NBC_01401</name>
    <dbReference type="NCBI Taxonomy" id="2903854"/>
    <lineage>
        <taxon>Bacteria</taxon>
        <taxon>Bacillati</taxon>
        <taxon>Actinomycetota</taxon>
        <taxon>Actinomycetes</taxon>
        <taxon>Kitasatosporales</taxon>
        <taxon>Streptomycetaceae</taxon>
        <taxon>Streptomyces</taxon>
    </lineage>
</organism>